<dbReference type="OrthoDB" id="4590589at2759"/>
<dbReference type="EMBL" id="CU633871">
    <property type="protein sequence ID" value="CAP65199.1"/>
    <property type="molecule type" value="Genomic_DNA"/>
</dbReference>
<sequence length="383" mass="41301">MFTPGVGGVKEKDWGVGAVGGERRLKVRIGRVGGGRRGENGEVGGGGDAGADGVDVKEEEVEEEEGLEGEKSGKKKRSPGGSGKKSKKKKKKRKSLVVVGDGDAGMDRMGEMFPDLPKPSAAVGEEDPCRRDSLPSEMDEAQDCSQMELDGTPGVDFGIHEDDVADEKGDEEVKEFIEEVFARPEFEYRVGEEIGTDGSGVMAAAEDYLDRKESPGTLSSTTPSNTAENDDVAAIKSLLHSLDTKISALASESAGQDMQNKIGDVQEDLRGAYDGMVRLYEQLERDEMRAAVRHEILFNGMKSIVGELGAVRREQEAVMRHLGLEAESPLAVGRKDKNKEGKKALESCLRTYLEGMGRATEREEVVEKGLLAVEYAGRFLGGL</sequence>
<organism evidence="2">
    <name type="scientific">Podospora anserina (strain S / ATCC MYA-4624 / DSM 980 / FGSC 10383)</name>
    <name type="common">Pleurage anserina</name>
    <dbReference type="NCBI Taxonomy" id="515849"/>
    <lineage>
        <taxon>Eukaryota</taxon>
        <taxon>Fungi</taxon>
        <taxon>Dikarya</taxon>
        <taxon>Ascomycota</taxon>
        <taxon>Pezizomycotina</taxon>
        <taxon>Sordariomycetes</taxon>
        <taxon>Sordariomycetidae</taxon>
        <taxon>Sordariales</taxon>
        <taxon>Podosporaceae</taxon>
        <taxon>Podospora</taxon>
        <taxon>Podospora anserina</taxon>
    </lineage>
</organism>
<gene>
    <name evidence="2" type="ORF">PODANS_5_4380</name>
</gene>
<dbReference type="KEGG" id="pan:PODANSg2314"/>
<proteinExistence type="predicted"/>
<dbReference type="HOGENOM" id="CLU_721832_0_0_1"/>
<feature type="compositionally biased region" description="Gly residues" evidence="1">
    <location>
        <begin position="31"/>
        <end position="50"/>
    </location>
</feature>
<evidence type="ECO:0000256" key="1">
    <source>
        <dbReference type="SAM" id="MobiDB-lite"/>
    </source>
</evidence>
<accession>B2AMK8</accession>
<dbReference type="VEuPathDB" id="FungiDB:PODANS_5_4380"/>
<name>B2AMK8_PODAN</name>
<feature type="compositionally biased region" description="Basic residues" evidence="1">
    <location>
        <begin position="73"/>
        <end position="95"/>
    </location>
</feature>
<dbReference type="GeneID" id="6189541"/>
<dbReference type="AlphaFoldDB" id="B2AMK8"/>
<feature type="compositionally biased region" description="Acidic residues" evidence="1">
    <location>
        <begin position="57"/>
        <end position="67"/>
    </location>
</feature>
<reference evidence="2" key="2">
    <citation type="submission" date="2008-07" db="EMBL/GenBank/DDBJ databases">
        <authorList>
            <person name="Genoscope - CEA"/>
        </authorList>
    </citation>
    <scope>NUCLEOTIDE SEQUENCE</scope>
    <source>
        <strain evidence="2">S mat+</strain>
    </source>
</reference>
<dbReference type="RefSeq" id="XP_001905290.1">
    <property type="nucleotide sequence ID" value="XM_001905255.1"/>
</dbReference>
<protein>
    <submittedName>
        <fullName evidence="2">Podospora anserina S mat+ genomic DNA chromosome 5, supercontig 5</fullName>
    </submittedName>
</protein>
<feature type="region of interest" description="Disordered" evidence="1">
    <location>
        <begin position="25"/>
        <end position="142"/>
    </location>
</feature>
<evidence type="ECO:0000313" key="2">
    <source>
        <dbReference type="EMBL" id="CAP65199.1"/>
    </source>
</evidence>
<reference evidence="2" key="1">
    <citation type="journal article" date="2008" name="Genome Biol.">
        <title>The genome sequence of the model ascomycete fungus Podospora anserina.</title>
        <authorList>
            <person name="Espagne E."/>
            <person name="Lespinet O."/>
            <person name="Malagnac F."/>
            <person name="Da Silva C."/>
            <person name="Jaillon O."/>
            <person name="Porcel B.M."/>
            <person name="Couloux A."/>
            <person name="Aury J.-M."/>
            <person name="Segurens B."/>
            <person name="Poulain J."/>
            <person name="Anthouard V."/>
            <person name="Grossetete S."/>
            <person name="Khalili H."/>
            <person name="Coppin E."/>
            <person name="Dequard-Chablat M."/>
            <person name="Picard M."/>
            <person name="Contamine V."/>
            <person name="Arnaise S."/>
            <person name="Bourdais A."/>
            <person name="Berteaux-Lecellier V."/>
            <person name="Gautheret D."/>
            <person name="de Vries R.P."/>
            <person name="Battaglia E."/>
            <person name="Coutinho P.M."/>
            <person name="Danchin E.G.J."/>
            <person name="Henrissat B."/>
            <person name="El Khoury R."/>
            <person name="Sainsard-Chanet A."/>
            <person name="Boivin A."/>
            <person name="Pinan-Lucarre B."/>
            <person name="Sellem C.H."/>
            <person name="Debuchy R."/>
            <person name="Wincker P."/>
            <person name="Weissenbach J."/>
            <person name="Silar P."/>
        </authorList>
    </citation>
    <scope>NUCLEOTIDE SEQUENCE [LARGE SCALE GENOMIC DNA]</scope>
    <source>
        <strain evidence="2">S mat+</strain>
    </source>
</reference>